<dbReference type="Proteomes" id="UP000698028">
    <property type="component" value="Unassembled WGS sequence"/>
</dbReference>
<name>A0ABS6V876_9SPHN</name>
<dbReference type="EMBL" id="JAHVAH010000001">
    <property type="protein sequence ID" value="MBW0145784.1"/>
    <property type="molecule type" value="Genomic_DNA"/>
</dbReference>
<evidence type="ECO:0000313" key="2">
    <source>
        <dbReference type="Proteomes" id="UP000698028"/>
    </source>
</evidence>
<protein>
    <recommendedName>
        <fullName evidence="3">Tyr recombinase domain-containing protein</fullName>
    </recommendedName>
</protein>
<accession>A0ABS6V876</accession>
<proteinExistence type="predicted"/>
<evidence type="ECO:0000313" key="1">
    <source>
        <dbReference type="EMBL" id="MBW0145784.1"/>
    </source>
</evidence>
<evidence type="ECO:0008006" key="3">
    <source>
        <dbReference type="Google" id="ProtNLM"/>
    </source>
</evidence>
<gene>
    <name evidence="1" type="ORF">KTQ36_10830</name>
</gene>
<sequence length="241" mass="26947">MVELEPSERESLLTFIGYGNPAARLRFVGAEEGLGGAMSPGEQAANLRARCQWPEIYDMREAHLTLVERGEPIDISRPRPGSTGVWRFMSRIALAAEGSDGFNDDDLVTHYVRNKLGRREGSTLLTELSPVPAKKSSRPTAIKSISEEEWSDLMERRRQRQLSILRAQEAVTICFGLGKREQFARQLEIDWHGISDRVFSSRDGMTFLLPFFGNGQLSKADLKSFVCSQPFRAAAKKAGLN</sequence>
<dbReference type="RefSeq" id="WP_218633665.1">
    <property type="nucleotide sequence ID" value="NZ_JAHVAH010000001.1"/>
</dbReference>
<organism evidence="1 2">
    <name type="scientific">Sphingomicrobium clamense</name>
    <dbReference type="NCBI Taxonomy" id="2851013"/>
    <lineage>
        <taxon>Bacteria</taxon>
        <taxon>Pseudomonadati</taxon>
        <taxon>Pseudomonadota</taxon>
        <taxon>Alphaproteobacteria</taxon>
        <taxon>Sphingomonadales</taxon>
        <taxon>Sphingomonadaceae</taxon>
        <taxon>Sphingomicrobium</taxon>
    </lineage>
</organism>
<comment type="caution">
    <text evidence="1">The sequence shown here is derived from an EMBL/GenBank/DDBJ whole genome shotgun (WGS) entry which is preliminary data.</text>
</comment>
<keyword evidence="2" id="KW-1185">Reference proteome</keyword>
<reference evidence="1 2" key="1">
    <citation type="submission" date="2021-07" db="EMBL/GenBank/DDBJ databases">
        <title>The draft genome sequence of Sphingomicrobium sp. B8.</title>
        <authorList>
            <person name="Mu L."/>
        </authorList>
    </citation>
    <scope>NUCLEOTIDE SEQUENCE [LARGE SCALE GENOMIC DNA]</scope>
    <source>
        <strain evidence="1 2">B8</strain>
    </source>
</reference>